<accession>A0ABD3GTV7</accession>
<dbReference type="AlphaFoldDB" id="A0ABD3GTV7"/>
<evidence type="ECO:0000256" key="5">
    <source>
        <dbReference type="ARBA" id="ARBA00023136"/>
    </source>
</evidence>
<keyword evidence="8" id="KW-1185">Reference proteome</keyword>
<dbReference type="InterPro" id="IPR045069">
    <property type="entry name" value="MATE_euk"/>
</dbReference>
<protein>
    <recommendedName>
        <fullName evidence="6">Protein DETOXIFICATION</fullName>
    </recommendedName>
    <alternativeName>
        <fullName evidence="6">Multidrug and toxic compound extrusion protein</fullName>
    </alternativeName>
</protein>
<feature type="transmembrane region" description="Helical" evidence="6">
    <location>
        <begin position="284"/>
        <end position="303"/>
    </location>
</feature>
<feature type="transmembrane region" description="Helical" evidence="6">
    <location>
        <begin position="439"/>
        <end position="461"/>
    </location>
</feature>
<feature type="transmembrane region" description="Helical" evidence="6">
    <location>
        <begin position="146"/>
        <end position="168"/>
    </location>
</feature>
<feature type="transmembrane region" description="Helical" evidence="6">
    <location>
        <begin position="405"/>
        <end position="427"/>
    </location>
</feature>
<dbReference type="NCBIfam" id="TIGR00797">
    <property type="entry name" value="matE"/>
    <property type="match status" value="1"/>
</dbReference>
<dbReference type="GO" id="GO:0016020">
    <property type="term" value="C:membrane"/>
    <property type="evidence" value="ECO:0007669"/>
    <property type="project" value="UniProtKB-SubCell"/>
</dbReference>
<comment type="caution">
    <text evidence="7">The sequence shown here is derived from an EMBL/GenBank/DDBJ whole genome shotgun (WGS) entry which is preliminary data.</text>
</comment>
<feature type="transmembrane region" description="Helical" evidence="6">
    <location>
        <begin position="366"/>
        <end position="385"/>
    </location>
</feature>
<dbReference type="InterPro" id="IPR002528">
    <property type="entry name" value="MATE_fam"/>
</dbReference>
<organism evidence="7 8">
    <name type="scientific">Riccia sorocarpa</name>
    <dbReference type="NCBI Taxonomy" id="122646"/>
    <lineage>
        <taxon>Eukaryota</taxon>
        <taxon>Viridiplantae</taxon>
        <taxon>Streptophyta</taxon>
        <taxon>Embryophyta</taxon>
        <taxon>Marchantiophyta</taxon>
        <taxon>Marchantiopsida</taxon>
        <taxon>Marchantiidae</taxon>
        <taxon>Marchantiales</taxon>
        <taxon>Ricciaceae</taxon>
        <taxon>Riccia</taxon>
    </lineage>
</organism>
<dbReference type="PANTHER" id="PTHR11206">
    <property type="entry name" value="MULTIDRUG RESISTANCE PROTEIN"/>
    <property type="match status" value="1"/>
</dbReference>
<sequence length="513" mass="55303">MGSDDSGSMKEPLLFSRGKSDGVQHRSSNLEAGEKIIDGYVESIGIPPLLCGPESEIMVEVKRTAKLAWPLMLSNFLILAIPVCTMSFIGHLGELELASASIATSFAMATAFLVMIGLASALETLCGQAYGAKNYRLMGVYLQSSFIISTFAAFIILALWMNMATIFIAMGQVPEVARLAQKYLLWLTPGVFGSGILRPTTKFMQSQGAVIPVLLCTLIATSLHVPACYILIYVLDFGLIGGALATCFTFQSLTVYIVVYGLASGRFKETFQGFTWEAFHYTRDYLKLAIPSTFMMCLEFWTAEVLVLTAGLLPNAQLQLSLLSVSLSSVNLVSMIPTGLGAAAATRVANELGAYRSEPAKLAWKVSLGMSLISTCIVSLCILMARNLWGKIFSDVAEVLDGLRAITPLVALAALLDGFQGVLTGVVRGCGRQSLGTHINLLAFYIFGIPCGLILGFSWHFGARGLWMGLIVGEALQCLLLGVLILITNWDKMADDAVRRVGLRTGLLDHSKN</sequence>
<dbReference type="CDD" id="cd13132">
    <property type="entry name" value="MATE_eukaryotic"/>
    <property type="match status" value="1"/>
</dbReference>
<proteinExistence type="inferred from homology"/>
<keyword evidence="4 6" id="KW-1133">Transmembrane helix</keyword>
<keyword evidence="5 6" id="KW-0472">Membrane</keyword>
<feature type="transmembrane region" description="Helical" evidence="6">
    <location>
        <begin position="467"/>
        <end position="490"/>
    </location>
</feature>
<evidence type="ECO:0000313" key="8">
    <source>
        <dbReference type="Proteomes" id="UP001633002"/>
    </source>
</evidence>
<feature type="transmembrane region" description="Helical" evidence="6">
    <location>
        <begin position="67"/>
        <end position="90"/>
    </location>
</feature>
<dbReference type="Proteomes" id="UP001633002">
    <property type="component" value="Unassembled WGS sequence"/>
</dbReference>
<evidence type="ECO:0000256" key="3">
    <source>
        <dbReference type="ARBA" id="ARBA00022692"/>
    </source>
</evidence>
<feature type="transmembrane region" description="Helical" evidence="6">
    <location>
        <begin position="102"/>
        <end position="125"/>
    </location>
</feature>
<feature type="transmembrane region" description="Helical" evidence="6">
    <location>
        <begin position="180"/>
        <end position="197"/>
    </location>
</feature>
<evidence type="ECO:0000256" key="4">
    <source>
        <dbReference type="ARBA" id="ARBA00022989"/>
    </source>
</evidence>
<evidence type="ECO:0000256" key="2">
    <source>
        <dbReference type="ARBA" id="ARBA00010199"/>
    </source>
</evidence>
<evidence type="ECO:0000256" key="6">
    <source>
        <dbReference type="RuleBase" id="RU004914"/>
    </source>
</evidence>
<feature type="transmembrane region" description="Helical" evidence="6">
    <location>
        <begin position="209"/>
        <end position="232"/>
    </location>
</feature>
<dbReference type="EMBL" id="JBJQOH010000007">
    <property type="protein sequence ID" value="KAL3681607.1"/>
    <property type="molecule type" value="Genomic_DNA"/>
</dbReference>
<dbReference type="Pfam" id="PF01554">
    <property type="entry name" value="MatE"/>
    <property type="match status" value="2"/>
</dbReference>
<feature type="transmembrane region" description="Helical" evidence="6">
    <location>
        <begin position="323"/>
        <end position="345"/>
    </location>
</feature>
<evidence type="ECO:0000256" key="1">
    <source>
        <dbReference type="ARBA" id="ARBA00004141"/>
    </source>
</evidence>
<feature type="transmembrane region" description="Helical" evidence="6">
    <location>
        <begin position="238"/>
        <end position="263"/>
    </location>
</feature>
<reference evidence="7 8" key="1">
    <citation type="submission" date="2024-09" db="EMBL/GenBank/DDBJ databases">
        <title>Chromosome-scale assembly of Riccia sorocarpa.</title>
        <authorList>
            <person name="Paukszto L."/>
        </authorList>
    </citation>
    <scope>NUCLEOTIDE SEQUENCE [LARGE SCALE GENOMIC DNA]</scope>
    <source>
        <strain evidence="7">LP-2024</strain>
        <tissue evidence="7">Aerial parts of the thallus</tissue>
    </source>
</reference>
<name>A0ABD3GTV7_9MARC</name>
<comment type="similarity">
    <text evidence="2 6">Belongs to the multi antimicrobial extrusion (MATE) (TC 2.A.66.1) family.</text>
</comment>
<comment type="subcellular location">
    <subcellularLocation>
        <location evidence="1">Membrane</location>
        <topology evidence="1">Multi-pass membrane protein</topology>
    </subcellularLocation>
</comment>
<keyword evidence="3 6" id="KW-0812">Transmembrane</keyword>
<evidence type="ECO:0000313" key="7">
    <source>
        <dbReference type="EMBL" id="KAL3681607.1"/>
    </source>
</evidence>
<gene>
    <name evidence="7" type="ORF">R1sor_024563</name>
</gene>